<feature type="signal peptide" evidence="2">
    <location>
        <begin position="1"/>
        <end position="18"/>
    </location>
</feature>
<accession>A0AAD7NIP1</accession>
<feature type="region of interest" description="Disordered" evidence="1">
    <location>
        <begin position="177"/>
        <end position="211"/>
    </location>
</feature>
<evidence type="ECO:0000313" key="4">
    <source>
        <dbReference type="Proteomes" id="UP001215280"/>
    </source>
</evidence>
<evidence type="ECO:0000256" key="2">
    <source>
        <dbReference type="SAM" id="SignalP"/>
    </source>
</evidence>
<gene>
    <name evidence="3" type="ORF">DFH07DRAFT_812674</name>
</gene>
<dbReference type="AlphaFoldDB" id="A0AAD7NIP1"/>
<feature type="region of interest" description="Disordered" evidence="1">
    <location>
        <begin position="117"/>
        <end position="146"/>
    </location>
</feature>
<reference evidence="3" key="1">
    <citation type="submission" date="2023-03" db="EMBL/GenBank/DDBJ databases">
        <title>Massive genome expansion in bonnet fungi (Mycena s.s.) driven by repeated elements and novel gene families across ecological guilds.</title>
        <authorList>
            <consortium name="Lawrence Berkeley National Laboratory"/>
            <person name="Harder C.B."/>
            <person name="Miyauchi S."/>
            <person name="Viragh M."/>
            <person name="Kuo A."/>
            <person name="Thoen E."/>
            <person name="Andreopoulos B."/>
            <person name="Lu D."/>
            <person name="Skrede I."/>
            <person name="Drula E."/>
            <person name="Henrissat B."/>
            <person name="Morin E."/>
            <person name="Kohler A."/>
            <person name="Barry K."/>
            <person name="LaButti K."/>
            <person name="Morin E."/>
            <person name="Salamov A."/>
            <person name="Lipzen A."/>
            <person name="Mereny Z."/>
            <person name="Hegedus B."/>
            <person name="Baldrian P."/>
            <person name="Stursova M."/>
            <person name="Weitz H."/>
            <person name="Taylor A."/>
            <person name="Grigoriev I.V."/>
            <person name="Nagy L.G."/>
            <person name="Martin F."/>
            <person name="Kauserud H."/>
        </authorList>
    </citation>
    <scope>NUCLEOTIDE SEQUENCE</scope>
    <source>
        <strain evidence="3">CBHHK188m</strain>
    </source>
</reference>
<organism evidence="3 4">
    <name type="scientific">Mycena maculata</name>
    <dbReference type="NCBI Taxonomy" id="230809"/>
    <lineage>
        <taxon>Eukaryota</taxon>
        <taxon>Fungi</taxon>
        <taxon>Dikarya</taxon>
        <taxon>Basidiomycota</taxon>
        <taxon>Agaricomycotina</taxon>
        <taxon>Agaricomycetes</taxon>
        <taxon>Agaricomycetidae</taxon>
        <taxon>Agaricales</taxon>
        <taxon>Marasmiineae</taxon>
        <taxon>Mycenaceae</taxon>
        <taxon>Mycena</taxon>
    </lineage>
</organism>
<sequence length="418" mass="47412">MAETVALGLVGAAVTVGAAQLTAASGFTGRHESSYRQEMLETRRNTDDFLTNLQSTSGDITPDEEREFLKVRDEAIRQENEYYESIEDYKQVSWFNLPKKMGKRKEVRVKKHLTRHANHSLRSLNESMHSGSDTSSICAASGSPPRSNLAAEDIRNWAYDINQESEAAQPLYMHRVSPHTTPPLHLAPPPTPGGSQGFTGPPSPHLHSPLLPFAQSQQPKAEERPQPLYTYLDQLQFFQDALSLPAVGVYGPFVPQLMYTPHTTSDRRRYIGEVGMEPPIHFWVENPSECGIPLSDAFHSRVKRVLNRDGIVFEDLGPSVSMRLEWPGYRQWSRKIRTRRFFRNPGPLTRAELARRVAKCVQRFIQESHGQPMEDDTKARWRVGLGPNQIKLEDLVLVSIHNVSPGSWQPHLRLRRLL</sequence>
<comment type="caution">
    <text evidence="3">The sequence shown here is derived from an EMBL/GenBank/DDBJ whole genome shotgun (WGS) entry which is preliminary data.</text>
</comment>
<keyword evidence="2" id="KW-0732">Signal</keyword>
<feature type="chain" id="PRO_5042295752" evidence="2">
    <location>
        <begin position="19"/>
        <end position="418"/>
    </location>
</feature>
<evidence type="ECO:0000256" key="1">
    <source>
        <dbReference type="SAM" id="MobiDB-lite"/>
    </source>
</evidence>
<dbReference type="EMBL" id="JARJLG010000040">
    <property type="protein sequence ID" value="KAJ7763654.1"/>
    <property type="molecule type" value="Genomic_DNA"/>
</dbReference>
<proteinExistence type="predicted"/>
<feature type="compositionally biased region" description="Polar residues" evidence="1">
    <location>
        <begin position="120"/>
        <end position="138"/>
    </location>
</feature>
<name>A0AAD7NIP1_9AGAR</name>
<protein>
    <submittedName>
        <fullName evidence="3">Uncharacterized protein</fullName>
    </submittedName>
</protein>
<evidence type="ECO:0000313" key="3">
    <source>
        <dbReference type="EMBL" id="KAJ7763654.1"/>
    </source>
</evidence>
<dbReference type="Proteomes" id="UP001215280">
    <property type="component" value="Unassembled WGS sequence"/>
</dbReference>
<keyword evidence="4" id="KW-1185">Reference proteome</keyword>